<feature type="transmembrane region" description="Helical" evidence="8">
    <location>
        <begin position="336"/>
        <end position="356"/>
    </location>
</feature>
<dbReference type="PRINTS" id="PR00171">
    <property type="entry name" value="SUGRTRNSPORT"/>
</dbReference>
<dbReference type="NCBIfam" id="TIGR00879">
    <property type="entry name" value="SP"/>
    <property type="match status" value="1"/>
</dbReference>
<accession>A0A137PAX5</accession>
<reference evidence="10 11" key="1">
    <citation type="journal article" date="2015" name="Genome Biol. Evol.">
        <title>Phylogenomic analyses indicate that early fungi evolved digesting cell walls of algal ancestors of land plants.</title>
        <authorList>
            <person name="Chang Y."/>
            <person name="Wang S."/>
            <person name="Sekimoto S."/>
            <person name="Aerts A.L."/>
            <person name="Choi C."/>
            <person name="Clum A."/>
            <person name="LaButti K.M."/>
            <person name="Lindquist E.A."/>
            <person name="Yee Ngan C."/>
            <person name="Ohm R.A."/>
            <person name="Salamov A.A."/>
            <person name="Grigoriev I.V."/>
            <person name="Spatafora J.W."/>
            <person name="Berbee M.L."/>
        </authorList>
    </citation>
    <scope>NUCLEOTIDE SEQUENCE [LARGE SCALE GENOMIC DNA]</scope>
    <source>
        <strain evidence="10 11">NRRL 28638</strain>
    </source>
</reference>
<evidence type="ECO:0000256" key="3">
    <source>
        <dbReference type="ARBA" id="ARBA00022448"/>
    </source>
</evidence>
<dbReference type="InterPro" id="IPR045263">
    <property type="entry name" value="GLUT"/>
</dbReference>
<name>A0A137PAX5_CONC2</name>
<evidence type="ECO:0000313" key="11">
    <source>
        <dbReference type="Proteomes" id="UP000070444"/>
    </source>
</evidence>
<evidence type="ECO:0000313" key="10">
    <source>
        <dbReference type="EMBL" id="KXN72134.1"/>
    </source>
</evidence>
<evidence type="ECO:0000259" key="9">
    <source>
        <dbReference type="PROSITE" id="PS50850"/>
    </source>
</evidence>
<evidence type="ECO:0000256" key="4">
    <source>
        <dbReference type="ARBA" id="ARBA00022692"/>
    </source>
</evidence>
<feature type="transmembrane region" description="Helical" evidence="8">
    <location>
        <begin position="274"/>
        <end position="296"/>
    </location>
</feature>
<dbReference type="Proteomes" id="UP000070444">
    <property type="component" value="Unassembled WGS sequence"/>
</dbReference>
<keyword evidence="6 8" id="KW-0472">Membrane</keyword>
<comment type="subcellular location">
    <subcellularLocation>
        <location evidence="1">Membrane</location>
        <topology evidence="1">Multi-pass membrane protein</topology>
    </subcellularLocation>
</comment>
<evidence type="ECO:0000256" key="6">
    <source>
        <dbReference type="ARBA" id="ARBA00023136"/>
    </source>
</evidence>
<keyword evidence="11" id="KW-1185">Reference proteome</keyword>
<evidence type="ECO:0000256" key="1">
    <source>
        <dbReference type="ARBA" id="ARBA00004141"/>
    </source>
</evidence>
<dbReference type="PROSITE" id="PS00217">
    <property type="entry name" value="SUGAR_TRANSPORT_2"/>
    <property type="match status" value="1"/>
</dbReference>
<dbReference type="InterPro" id="IPR036259">
    <property type="entry name" value="MFS_trans_sf"/>
</dbReference>
<dbReference type="STRING" id="796925.A0A137PAX5"/>
<dbReference type="AlphaFoldDB" id="A0A137PAX5"/>
<organism evidence="10 11">
    <name type="scientific">Conidiobolus coronatus (strain ATCC 28846 / CBS 209.66 / NRRL 28638)</name>
    <name type="common">Delacroixia coronata</name>
    <dbReference type="NCBI Taxonomy" id="796925"/>
    <lineage>
        <taxon>Eukaryota</taxon>
        <taxon>Fungi</taxon>
        <taxon>Fungi incertae sedis</taxon>
        <taxon>Zoopagomycota</taxon>
        <taxon>Entomophthoromycotina</taxon>
        <taxon>Entomophthoromycetes</taxon>
        <taxon>Entomophthorales</taxon>
        <taxon>Ancylistaceae</taxon>
        <taxon>Conidiobolus</taxon>
    </lineage>
</organism>
<feature type="transmembrane region" description="Helical" evidence="8">
    <location>
        <begin position="53"/>
        <end position="71"/>
    </location>
</feature>
<dbReference type="Gene3D" id="1.20.1250.20">
    <property type="entry name" value="MFS general substrate transporter like domains"/>
    <property type="match status" value="1"/>
</dbReference>
<keyword evidence="5 8" id="KW-1133">Transmembrane helix</keyword>
<evidence type="ECO:0000256" key="8">
    <source>
        <dbReference type="SAM" id="Phobius"/>
    </source>
</evidence>
<dbReference type="GO" id="GO:0015149">
    <property type="term" value="F:hexose transmembrane transporter activity"/>
    <property type="evidence" value="ECO:0007669"/>
    <property type="project" value="TreeGrafter"/>
</dbReference>
<dbReference type="PANTHER" id="PTHR23503:SF8">
    <property type="entry name" value="FACILITATED GLUCOSE TRANSPORTER PROTEIN 1"/>
    <property type="match status" value="1"/>
</dbReference>
<dbReference type="OrthoDB" id="4540492at2759"/>
<keyword evidence="3 7" id="KW-0813">Transport</keyword>
<sequence>MPLGGIVGSLSASFGARFFGRRNLLLYNNVFYIVGYLLIACSNTQAMFKGGRFITGIACGICSVTVSNYIGETANLKNRGLFGTMMQLSINSGAFISQIIGYFLNFHPGWRIVFGIPAALAAIQCFLIPTIPRSPPALISKGKIDEARAELQRLRPGCEIENEFEHMLEAQVTIQHEHTEAHHPSHATENPNGKRNLLREVMERPYPKFLFICAIIHMNQMLSGINAVAFYSTTIFTKGFGYETASKLSVGLGAMQVAPVFLAAWAVEKTGRKTVFLSSCIAMLIALILVVVGAQLEIHPLMAAATFLFMASFGFGIGPIPYLLPSELFPSNLLTFASSFVIALNWSCNSIVGFLFPAVKESLGNYTFLLFAGFLSITIVVWVLLFKETKGKTLDQIIKENSGKND</sequence>
<feature type="transmembrane region" description="Helical" evidence="8">
    <location>
        <begin position="248"/>
        <end position="267"/>
    </location>
</feature>
<dbReference type="PROSITE" id="PS50850">
    <property type="entry name" value="MFS"/>
    <property type="match status" value="1"/>
</dbReference>
<feature type="transmembrane region" description="Helical" evidence="8">
    <location>
        <begin position="368"/>
        <end position="386"/>
    </location>
</feature>
<proteinExistence type="inferred from homology"/>
<gene>
    <name evidence="10" type="ORF">CONCODRAFT_138911</name>
</gene>
<dbReference type="PANTHER" id="PTHR23503">
    <property type="entry name" value="SOLUTE CARRIER FAMILY 2"/>
    <property type="match status" value="1"/>
</dbReference>
<keyword evidence="4 8" id="KW-0812">Transmembrane</keyword>
<dbReference type="InterPro" id="IPR003663">
    <property type="entry name" value="Sugar/inositol_transpt"/>
</dbReference>
<feature type="transmembrane region" description="Helical" evidence="8">
    <location>
        <begin position="302"/>
        <end position="324"/>
    </location>
</feature>
<dbReference type="SUPFAM" id="SSF103473">
    <property type="entry name" value="MFS general substrate transporter"/>
    <property type="match status" value="1"/>
</dbReference>
<feature type="transmembrane region" description="Helical" evidence="8">
    <location>
        <begin position="25"/>
        <end position="41"/>
    </location>
</feature>
<dbReference type="EMBL" id="KQ964459">
    <property type="protein sequence ID" value="KXN72134.1"/>
    <property type="molecule type" value="Genomic_DNA"/>
</dbReference>
<comment type="similarity">
    <text evidence="2 7">Belongs to the major facilitator superfamily. Sugar transporter (TC 2.A.1.1) family.</text>
</comment>
<evidence type="ECO:0000256" key="5">
    <source>
        <dbReference type="ARBA" id="ARBA00022989"/>
    </source>
</evidence>
<evidence type="ECO:0000256" key="7">
    <source>
        <dbReference type="RuleBase" id="RU003346"/>
    </source>
</evidence>
<feature type="transmembrane region" description="Helical" evidence="8">
    <location>
        <begin position="112"/>
        <end position="131"/>
    </location>
</feature>
<dbReference type="Pfam" id="PF00083">
    <property type="entry name" value="Sugar_tr"/>
    <property type="match status" value="1"/>
</dbReference>
<dbReference type="OMA" id="CANGMAH"/>
<evidence type="ECO:0000256" key="2">
    <source>
        <dbReference type="ARBA" id="ARBA00010992"/>
    </source>
</evidence>
<dbReference type="InterPro" id="IPR005828">
    <property type="entry name" value="MFS_sugar_transport-like"/>
</dbReference>
<dbReference type="InterPro" id="IPR020846">
    <property type="entry name" value="MFS_dom"/>
</dbReference>
<dbReference type="GO" id="GO:0016020">
    <property type="term" value="C:membrane"/>
    <property type="evidence" value="ECO:0007669"/>
    <property type="project" value="UniProtKB-SubCell"/>
</dbReference>
<feature type="domain" description="Major facilitator superfamily (MFS) profile" evidence="9">
    <location>
        <begin position="1"/>
        <end position="390"/>
    </location>
</feature>
<protein>
    <submittedName>
        <fullName evidence="10">General substrate transporter</fullName>
    </submittedName>
</protein>
<dbReference type="InterPro" id="IPR005829">
    <property type="entry name" value="Sugar_transporter_CS"/>
</dbReference>
<feature type="transmembrane region" description="Helical" evidence="8">
    <location>
        <begin position="209"/>
        <end position="236"/>
    </location>
</feature>